<dbReference type="EMBL" id="JAMPKK010000003">
    <property type="protein sequence ID" value="MEP0863408.1"/>
    <property type="molecule type" value="Genomic_DNA"/>
</dbReference>
<protein>
    <submittedName>
        <fullName evidence="2">Uncharacterized protein</fullName>
    </submittedName>
</protein>
<feature type="coiled-coil region" evidence="1">
    <location>
        <begin position="11"/>
        <end position="38"/>
    </location>
</feature>
<keyword evidence="1" id="KW-0175">Coiled coil</keyword>
<dbReference type="RefSeq" id="WP_190420600.1">
    <property type="nucleotide sequence ID" value="NZ_JAMPKK010000003.1"/>
</dbReference>
<comment type="caution">
    <text evidence="2">The sequence shown here is derived from an EMBL/GenBank/DDBJ whole genome shotgun (WGS) entry which is preliminary data.</text>
</comment>
<evidence type="ECO:0000256" key="1">
    <source>
        <dbReference type="SAM" id="Coils"/>
    </source>
</evidence>
<sequence>MARKPSDKNTKAEILAAYEELNKEKAAIESQLKQLSQAKPPAIKDKQPLESWTTMNQGAAAQEKMGNVIESLAKLQLGFGGAVSELSEKLTLEASKLQEFRSSVETEVTQLQELHALEIEEGMLDTLIQQYEESAKKFGEELSQSRETLEQQTLEEKNAWFKEQEERKRLVKERNETLNKARHRDGKEYKYELELQRKLNQDEYDQNKKGLYKEIEEFQQEKDKQWAEREKAIAEREKQYDEAKAKVEAFPKELEAAIKKAKEEGKGIAHHQAKIKADLYAKDVEVQKRLHEQKIQSLEETIRNQEARLQSLSKQLDFALKQVQDLAVKAIEGASNASSFQSLKEITLEQAKTLQKTK</sequence>
<gene>
    <name evidence="2" type="ORF">NDI37_02875</name>
</gene>
<reference evidence="2 3" key="1">
    <citation type="submission" date="2022-04" db="EMBL/GenBank/DDBJ databases">
        <title>Positive selection, recombination, and allopatry shape intraspecific diversity of widespread and dominant cyanobacteria.</title>
        <authorList>
            <person name="Wei J."/>
            <person name="Shu W."/>
            <person name="Hu C."/>
        </authorList>
    </citation>
    <scope>NUCLEOTIDE SEQUENCE [LARGE SCALE GENOMIC DNA]</scope>
    <source>
        <strain evidence="2 3">GB2-A5</strain>
    </source>
</reference>
<proteinExistence type="predicted"/>
<evidence type="ECO:0000313" key="3">
    <source>
        <dbReference type="Proteomes" id="UP001442494"/>
    </source>
</evidence>
<feature type="coiled-coil region" evidence="1">
    <location>
        <begin position="281"/>
        <end position="329"/>
    </location>
</feature>
<organism evidence="2 3">
    <name type="scientific">Funiculus sociatus GB2-A5</name>
    <dbReference type="NCBI Taxonomy" id="2933946"/>
    <lineage>
        <taxon>Bacteria</taxon>
        <taxon>Bacillati</taxon>
        <taxon>Cyanobacteriota</taxon>
        <taxon>Cyanophyceae</taxon>
        <taxon>Coleofasciculales</taxon>
        <taxon>Coleofasciculaceae</taxon>
        <taxon>Funiculus</taxon>
    </lineage>
</organism>
<keyword evidence="3" id="KW-1185">Reference proteome</keyword>
<evidence type="ECO:0000313" key="2">
    <source>
        <dbReference type="EMBL" id="MEP0863408.1"/>
    </source>
</evidence>
<feature type="coiled-coil region" evidence="1">
    <location>
        <begin position="128"/>
        <end position="221"/>
    </location>
</feature>
<name>A0ABV0JIZ4_9CYAN</name>
<accession>A0ABV0JIZ4</accession>
<dbReference type="Proteomes" id="UP001442494">
    <property type="component" value="Unassembled WGS sequence"/>
</dbReference>